<proteinExistence type="evidence at transcript level"/>
<protein>
    <submittedName>
        <fullName evidence="7">Protein phosphatase 2C-related protein</fullName>
    </submittedName>
</protein>
<evidence type="ECO:0000256" key="5">
    <source>
        <dbReference type="SAM" id="MobiDB-lite"/>
    </source>
</evidence>
<dbReference type="Pfam" id="PF09409">
    <property type="entry name" value="PUB"/>
    <property type="match status" value="1"/>
</dbReference>
<dbReference type="CDD" id="cd00143">
    <property type="entry name" value="PP2Cc"/>
    <property type="match status" value="1"/>
</dbReference>
<dbReference type="PANTHER" id="PTHR47992">
    <property type="entry name" value="PROTEIN PHOSPHATASE"/>
    <property type="match status" value="1"/>
</dbReference>
<feature type="compositionally biased region" description="Low complexity" evidence="5">
    <location>
        <begin position="369"/>
        <end position="378"/>
    </location>
</feature>
<feature type="domain" description="PPM-type phosphatase" evidence="6">
    <location>
        <begin position="134"/>
        <end position="446"/>
    </location>
</feature>
<dbReference type="GO" id="GO:0046872">
    <property type="term" value="F:metal ion binding"/>
    <property type="evidence" value="ECO:0007669"/>
    <property type="project" value="UniProtKB-KW"/>
</dbReference>
<evidence type="ECO:0000256" key="1">
    <source>
        <dbReference type="ARBA" id="ARBA00022723"/>
    </source>
</evidence>
<dbReference type="InterPro" id="IPR018997">
    <property type="entry name" value="PUB_domain"/>
</dbReference>
<dbReference type="InterPro" id="IPR001932">
    <property type="entry name" value="PPM-type_phosphatase-like_dom"/>
</dbReference>
<name>A0A6A7GA39_9CRUS</name>
<feature type="compositionally biased region" description="Low complexity" evidence="5">
    <location>
        <begin position="391"/>
        <end position="405"/>
    </location>
</feature>
<dbReference type="SMART" id="SM00580">
    <property type="entry name" value="PUG"/>
    <property type="match status" value="1"/>
</dbReference>
<dbReference type="InterPro" id="IPR036339">
    <property type="entry name" value="PUB-like_dom_sf"/>
</dbReference>
<evidence type="ECO:0000256" key="4">
    <source>
        <dbReference type="RuleBase" id="RU003465"/>
    </source>
</evidence>
<dbReference type="Gene3D" id="1.20.58.2190">
    <property type="match status" value="1"/>
</dbReference>
<organism evidence="7">
    <name type="scientific">Hirondellea gigas</name>
    <dbReference type="NCBI Taxonomy" id="1518452"/>
    <lineage>
        <taxon>Eukaryota</taxon>
        <taxon>Metazoa</taxon>
        <taxon>Ecdysozoa</taxon>
        <taxon>Arthropoda</taxon>
        <taxon>Crustacea</taxon>
        <taxon>Multicrustacea</taxon>
        <taxon>Malacostraca</taxon>
        <taxon>Eumalacostraca</taxon>
        <taxon>Peracarida</taxon>
        <taxon>Amphipoda</taxon>
        <taxon>Amphilochidea</taxon>
        <taxon>Lysianassida</taxon>
        <taxon>Lysianassidira</taxon>
        <taxon>Lysianassoidea</taxon>
        <taxon>Lysianassidae</taxon>
        <taxon>Hirondellea</taxon>
    </lineage>
</organism>
<keyword evidence="1" id="KW-0479">Metal-binding</keyword>
<evidence type="ECO:0000256" key="2">
    <source>
        <dbReference type="ARBA" id="ARBA00022801"/>
    </source>
</evidence>
<keyword evidence="2 4" id="KW-0378">Hydrolase</keyword>
<sequence>MPSINATTEALKKALKELEENCIVDVKEGLETLTIYIDNIISNPKDQRFRKIRVSNVNYQDRLGHLKGGQILLETIGFCEDKQFLILPEDLYKEDQTMIKAIADTVGKHRDACTQKFNDVVRTPLNHCWKSVAHVAFQDDIGERTYMEDDHIALDSFCGLETMGFYGLYDGHGGRQTVDFVVKSFHKNLEHHLRHHPDDPMDSVFEQCYLRTDSQVSRMDILQSGTTAVTGLTRMENDRKILYVANCGDSRAVLCRNGTAVRLSRDHKPQDPEEQKRIIAAGGFIGRFDRVNGILAVSRAIGDHMLKPAVSAEPTVSRTELTSADRFLILACDGLWDVMSDQEACDFVLSDLKERLESKATDTTEESESSPASHSPVTPAVNSTQANQCESSPVASKSSSAKPRISSPDFSLDHIRSHLYPVSKALVKAALDKRSLDNVTVMIVWF</sequence>
<dbReference type="SUPFAM" id="SSF81606">
    <property type="entry name" value="PP2C-like"/>
    <property type="match status" value="1"/>
</dbReference>
<keyword evidence="3 4" id="KW-0904">Protein phosphatase</keyword>
<reference evidence="7" key="1">
    <citation type="submission" date="2017-11" db="EMBL/GenBank/DDBJ databases">
        <title>The sensing device of the deep-sea amphipod.</title>
        <authorList>
            <person name="Kobayashi H."/>
            <person name="Nagahama T."/>
            <person name="Arai W."/>
            <person name="Sasagawa Y."/>
            <person name="Umeda M."/>
            <person name="Hayashi T."/>
            <person name="Nikaido I."/>
            <person name="Watanabe H."/>
            <person name="Oguri K."/>
            <person name="Kitazato H."/>
            <person name="Fujioka K."/>
            <person name="Kido Y."/>
            <person name="Takami H."/>
        </authorList>
    </citation>
    <scope>NUCLEOTIDE SEQUENCE</scope>
    <source>
        <tissue evidence="7">Whole body</tissue>
    </source>
</reference>
<evidence type="ECO:0000259" key="6">
    <source>
        <dbReference type="PROSITE" id="PS51746"/>
    </source>
</evidence>
<evidence type="ECO:0000256" key="3">
    <source>
        <dbReference type="ARBA" id="ARBA00022912"/>
    </source>
</evidence>
<dbReference type="Gene3D" id="3.60.40.10">
    <property type="entry name" value="PPM-type phosphatase domain"/>
    <property type="match status" value="1"/>
</dbReference>
<dbReference type="InterPro" id="IPR015655">
    <property type="entry name" value="PP2C"/>
</dbReference>
<dbReference type="InterPro" id="IPR000222">
    <property type="entry name" value="PP2C_BS"/>
</dbReference>
<feature type="region of interest" description="Disordered" evidence="5">
    <location>
        <begin position="358"/>
        <end position="405"/>
    </location>
</feature>
<comment type="similarity">
    <text evidence="4">Belongs to the PP2C family.</text>
</comment>
<dbReference type="AlphaFoldDB" id="A0A6A7GA39"/>
<dbReference type="SUPFAM" id="SSF143503">
    <property type="entry name" value="PUG domain-like"/>
    <property type="match status" value="1"/>
</dbReference>
<dbReference type="EMBL" id="IACT01007920">
    <property type="protein sequence ID" value="LAC27032.1"/>
    <property type="molecule type" value="mRNA"/>
</dbReference>
<evidence type="ECO:0000313" key="7">
    <source>
        <dbReference type="EMBL" id="LAC27032.1"/>
    </source>
</evidence>
<accession>A0A6A7GA39</accession>
<dbReference type="GO" id="GO:0004722">
    <property type="term" value="F:protein serine/threonine phosphatase activity"/>
    <property type="evidence" value="ECO:0007669"/>
    <property type="project" value="InterPro"/>
</dbReference>
<dbReference type="PROSITE" id="PS51746">
    <property type="entry name" value="PPM_2"/>
    <property type="match status" value="1"/>
</dbReference>
<feature type="compositionally biased region" description="Polar residues" evidence="5">
    <location>
        <begin position="380"/>
        <end position="390"/>
    </location>
</feature>
<dbReference type="CDD" id="cd09212">
    <property type="entry name" value="PUB"/>
    <property type="match status" value="1"/>
</dbReference>
<dbReference type="Pfam" id="PF00481">
    <property type="entry name" value="PP2C"/>
    <property type="match status" value="1"/>
</dbReference>
<dbReference type="InterPro" id="IPR036457">
    <property type="entry name" value="PPM-type-like_dom_sf"/>
</dbReference>
<dbReference type="SMART" id="SM00332">
    <property type="entry name" value="PP2Cc"/>
    <property type="match status" value="1"/>
</dbReference>
<dbReference type="PROSITE" id="PS01032">
    <property type="entry name" value="PPM_1"/>
    <property type="match status" value="1"/>
</dbReference>